<dbReference type="RefSeq" id="WP_074707785.1">
    <property type="nucleotide sequence ID" value="NZ_FNOP01000016.1"/>
</dbReference>
<dbReference type="AlphaFoldDB" id="A0A1H2ZTX3"/>
<sequence length="503" mass="55216">MKRTFAVLLSLGLGIGTLPASALARVAANVPVDSHYYETIDKLSGMGYLSSLPNGARPYSRLQMARWALEAQERAGDKPLPGYLAADLADLEKFVAPELASLQDGQAASDGFQVRNVRVGTGYLHSDRFSYGDRRTASEWAPFAGNNGHKKGRNGSLYGDVEASGNLGHEVALGIRGRAAWDKDNEGTASLEEAYVKTRTGAWAWEAGKQAMTWGQGASGNLLLGNGMKPLTTIQAHLNEPIQAGGFLKFLGQVDFHGFYGRLDGDRAADAAAWGRKDYDHAGLLGLRLDVTPASWFTLGMSRISLLGGHGNGLDFHDWGKWTYGHNADSRDKWDDIGGFDFRVRLPGVQFYGEMYGEDQAHGMPSDWGYRGGVYLPQLTRDGSWDLVAEMAHTNQDWYVHGTYQDGWTYSGDMLGDWMGNDARKYYARVNHYFPGADRLGLYYQRTEKDRGGNGPVIQELGLTGRKKLKDALYLNGTLGYAAVKQGNKDHALFAGAEVEWEM</sequence>
<keyword evidence="1" id="KW-0732">Signal</keyword>
<dbReference type="InterPro" id="IPR038636">
    <property type="entry name" value="Wzi_sf"/>
</dbReference>
<dbReference type="EMBL" id="FNOP01000016">
    <property type="protein sequence ID" value="SDX20863.1"/>
    <property type="molecule type" value="Genomic_DNA"/>
</dbReference>
<name>A0A1H2ZTX3_ACIFE</name>
<dbReference type="Proteomes" id="UP000182379">
    <property type="component" value="Unassembled WGS sequence"/>
</dbReference>
<feature type="chain" id="PRO_5039267984" evidence="1">
    <location>
        <begin position="25"/>
        <end position="503"/>
    </location>
</feature>
<evidence type="ECO:0000256" key="1">
    <source>
        <dbReference type="SAM" id="SignalP"/>
    </source>
</evidence>
<gene>
    <name evidence="2" type="ORF">SAMN05216495_11645</name>
</gene>
<protein>
    <submittedName>
        <fullName evidence="2">Capsule assembly protein Wzi</fullName>
    </submittedName>
</protein>
<dbReference type="InterPro" id="IPR026950">
    <property type="entry name" value="Caps_assemb_Wzi"/>
</dbReference>
<accession>A0A1H2ZTX3</accession>
<evidence type="ECO:0000313" key="2">
    <source>
        <dbReference type="EMBL" id="SDX20863.1"/>
    </source>
</evidence>
<evidence type="ECO:0000313" key="3">
    <source>
        <dbReference type="Proteomes" id="UP000182379"/>
    </source>
</evidence>
<comment type="caution">
    <text evidence="2">The sequence shown here is derived from an EMBL/GenBank/DDBJ whole genome shotgun (WGS) entry which is preliminary data.</text>
</comment>
<feature type="signal peptide" evidence="1">
    <location>
        <begin position="1"/>
        <end position="24"/>
    </location>
</feature>
<proteinExistence type="predicted"/>
<reference evidence="2 3" key="1">
    <citation type="submission" date="2016-10" db="EMBL/GenBank/DDBJ databases">
        <authorList>
            <person name="Varghese N."/>
            <person name="Submissions S."/>
        </authorList>
    </citation>
    <scope>NUCLEOTIDE SEQUENCE [LARGE SCALE GENOMIC DNA]</scope>
    <source>
        <strain evidence="2 3">WCC6</strain>
    </source>
</reference>
<organism evidence="2 3">
    <name type="scientific">Acidaminococcus fermentans</name>
    <dbReference type="NCBI Taxonomy" id="905"/>
    <lineage>
        <taxon>Bacteria</taxon>
        <taxon>Bacillati</taxon>
        <taxon>Bacillota</taxon>
        <taxon>Negativicutes</taxon>
        <taxon>Acidaminococcales</taxon>
        <taxon>Acidaminococcaceae</taxon>
        <taxon>Acidaminococcus</taxon>
    </lineage>
</organism>
<dbReference type="Pfam" id="PF14052">
    <property type="entry name" value="Caps_assemb_Wzi"/>
    <property type="match status" value="1"/>
</dbReference>
<dbReference type="Gene3D" id="2.40.160.130">
    <property type="entry name" value="Capsule assembly protein Wzi"/>
    <property type="match status" value="1"/>
</dbReference>